<dbReference type="GO" id="GO:0001607">
    <property type="term" value="F:neuromedin U receptor activity"/>
    <property type="evidence" value="ECO:0007669"/>
    <property type="project" value="InterPro"/>
</dbReference>
<protein>
    <recommendedName>
        <fullName evidence="14">G-protein coupled receptors family 1 profile domain-containing protein</fullName>
    </recommendedName>
</protein>
<evidence type="ECO:0000256" key="1">
    <source>
        <dbReference type="ARBA" id="ARBA00004651"/>
    </source>
</evidence>
<comment type="similarity">
    <text evidence="11">Belongs to the G-protein coupled receptor 1 family.</text>
</comment>
<evidence type="ECO:0000256" key="6">
    <source>
        <dbReference type="ARBA" id="ARBA00023136"/>
    </source>
</evidence>
<dbReference type="PRINTS" id="PR00237">
    <property type="entry name" value="GPCRRHODOPSN"/>
</dbReference>
<keyword evidence="16" id="KW-1185">Reference proteome</keyword>
<reference evidence="15" key="1">
    <citation type="journal article" date="2019" name="bioRxiv">
        <title>The Genome of the Zebra Mussel, Dreissena polymorpha: A Resource for Invasive Species Research.</title>
        <authorList>
            <person name="McCartney M.A."/>
            <person name="Auch B."/>
            <person name="Kono T."/>
            <person name="Mallez S."/>
            <person name="Zhang Y."/>
            <person name="Obille A."/>
            <person name="Becker A."/>
            <person name="Abrahante J.E."/>
            <person name="Garbe J."/>
            <person name="Badalamenti J.P."/>
            <person name="Herman A."/>
            <person name="Mangelson H."/>
            <person name="Liachko I."/>
            <person name="Sullivan S."/>
            <person name="Sone E.D."/>
            <person name="Koren S."/>
            <person name="Silverstein K.A.T."/>
            <person name="Beckman K.B."/>
            <person name="Gohl D.M."/>
        </authorList>
    </citation>
    <scope>NUCLEOTIDE SEQUENCE</scope>
    <source>
        <strain evidence="15">Duluth1</strain>
        <tissue evidence="15">Whole animal</tissue>
    </source>
</reference>
<feature type="compositionally biased region" description="Polar residues" evidence="12">
    <location>
        <begin position="438"/>
        <end position="457"/>
    </location>
</feature>
<feature type="transmembrane region" description="Helical" evidence="13">
    <location>
        <begin position="252"/>
        <end position="273"/>
    </location>
</feature>
<evidence type="ECO:0000256" key="2">
    <source>
        <dbReference type="ARBA" id="ARBA00022475"/>
    </source>
</evidence>
<feature type="transmembrane region" description="Helical" evidence="13">
    <location>
        <begin position="137"/>
        <end position="156"/>
    </location>
</feature>
<keyword evidence="8 11" id="KW-0675">Receptor</keyword>
<dbReference type="SUPFAM" id="SSF81321">
    <property type="entry name" value="Family A G protein-coupled receptor-like"/>
    <property type="match status" value="1"/>
</dbReference>
<evidence type="ECO:0000256" key="3">
    <source>
        <dbReference type="ARBA" id="ARBA00022692"/>
    </source>
</evidence>
<feature type="transmembrane region" description="Helical" evidence="13">
    <location>
        <begin position="76"/>
        <end position="102"/>
    </location>
</feature>
<evidence type="ECO:0000256" key="7">
    <source>
        <dbReference type="ARBA" id="ARBA00023157"/>
    </source>
</evidence>
<evidence type="ECO:0000256" key="9">
    <source>
        <dbReference type="ARBA" id="ARBA00023180"/>
    </source>
</evidence>
<dbReference type="EMBL" id="JAIWYP010000003">
    <property type="protein sequence ID" value="KAH3849143.1"/>
    <property type="molecule type" value="Genomic_DNA"/>
</dbReference>
<reference evidence="15" key="2">
    <citation type="submission" date="2020-11" db="EMBL/GenBank/DDBJ databases">
        <authorList>
            <person name="McCartney M.A."/>
            <person name="Auch B."/>
            <person name="Kono T."/>
            <person name="Mallez S."/>
            <person name="Becker A."/>
            <person name="Gohl D.M."/>
            <person name="Silverstein K.A.T."/>
            <person name="Koren S."/>
            <person name="Bechman K.B."/>
            <person name="Herman A."/>
            <person name="Abrahante J.E."/>
            <person name="Garbe J."/>
        </authorList>
    </citation>
    <scope>NUCLEOTIDE SEQUENCE</scope>
    <source>
        <strain evidence="15">Duluth1</strain>
        <tissue evidence="15">Whole animal</tissue>
    </source>
</reference>
<evidence type="ECO:0000256" key="10">
    <source>
        <dbReference type="ARBA" id="ARBA00023224"/>
    </source>
</evidence>
<dbReference type="PANTHER" id="PTHR24243">
    <property type="entry name" value="G-PROTEIN COUPLED RECEPTOR"/>
    <property type="match status" value="1"/>
</dbReference>
<evidence type="ECO:0000313" key="15">
    <source>
        <dbReference type="EMBL" id="KAH3849143.1"/>
    </source>
</evidence>
<dbReference type="PROSITE" id="PS00237">
    <property type="entry name" value="G_PROTEIN_RECEP_F1_1"/>
    <property type="match status" value="1"/>
</dbReference>
<dbReference type="Proteomes" id="UP000828390">
    <property type="component" value="Unassembled WGS sequence"/>
</dbReference>
<evidence type="ECO:0000256" key="12">
    <source>
        <dbReference type="SAM" id="MobiDB-lite"/>
    </source>
</evidence>
<dbReference type="Pfam" id="PF00001">
    <property type="entry name" value="7tm_1"/>
    <property type="match status" value="1"/>
</dbReference>
<accession>A0A9D4KZQ0</accession>
<dbReference type="InterPro" id="IPR005390">
    <property type="entry name" value="NeuromedU_rcpt"/>
</dbReference>
<feature type="domain" description="G-protein coupled receptors family 1 profile" evidence="14">
    <location>
        <begin position="93"/>
        <end position="371"/>
    </location>
</feature>
<evidence type="ECO:0000313" key="16">
    <source>
        <dbReference type="Proteomes" id="UP000828390"/>
    </source>
</evidence>
<gene>
    <name evidence="15" type="ORF">DPMN_091539</name>
</gene>
<feature type="region of interest" description="Disordered" evidence="12">
    <location>
        <begin position="438"/>
        <end position="463"/>
    </location>
</feature>
<keyword evidence="2" id="KW-1003">Cell membrane</keyword>
<name>A0A9D4KZQ0_DREPO</name>
<dbReference type="PANTHER" id="PTHR24243:SF208">
    <property type="entry name" value="PYROKININ-1 RECEPTOR"/>
    <property type="match status" value="1"/>
</dbReference>
<dbReference type="PROSITE" id="PS50262">
    <property type="entry name" value="G_PROTEIN_RECEP_F1_2"/>
    <property type="match status" value="1"/>
</dbReference>
<dbReference type="InterPro" id="IPR000276">
    <property type="entry name" value="GPCR_Rhodpsn"/>
</dbReference>
<evidence type="ECO:0000256" key="11">
    <source>
        <dbReference type="RuleBase" id="RU000688"/>
    </source>
</evidence>
<keyword evidence="6 13" id="KW-0472">Membrane</keyword>
<keyword evidence="3 11" id="KW-0812">Transmembrane</keyword>
<proteinExistence type="inferred from homology"/>
<dbReference type="AlphaFoldDB" id="A0A9D4KZQ0"/>
<sequence length="546" mass="62275">MPQINLADMAYYYELLKQLHNRTGHVSYMNYTDDFVNISSFNASRSYLFERVTRNKDVWDYLKGALGVRRDPIETVIAITCVYAFIFLSGIFGNICTCVVIIKNKYMHTATNYYLFNLAVADLLLLVIGLPPETYSIWFAYPWIFGEVFCVARTMLAEMSTNASILTITAFTIERYVAICHPMIAHTMSGLKRVVRIIVGIWFLAAASSVPVTVQFKLIYAVDLLNRTIPESAYCGIKENNHIERTFEISTFLFFAFPMTLVIVMYSMIAIAIRRSELIRDGSDNAHWEGLTGVEIRAQQQARARRSVLKMLVAVVVAFFVCWAPFHAQRLMILYIPAVKWTDSLSDVHKVIYYVSGVCYFLSCTINPMLYSIMSLKFRQAFKQTVLKPKCCRRKEHYSKKRTFFSYRFSHKNGYSETSFTSMDGASPARCKLDSNSDNISSGSKGVQRPSVSNSIQTDRKEREPFLQPSVCELNKIREEASESDSCLNCPNDREVGHKSNNNISCEVTKVCSIENGQMGNCHTDTFICMKENEVTPKTILETDEF</sequence>
<comment type="subcellular location">
    <subcellularLocation>
        <location evidence="1">Cell membrane</location>
        <topology evidence="1">Multi-pass membrane protein</topology>
    </subcellularLocation>
</comment>
<feature type="transmembrane region" description="Helical" evidence="13">
    <location>
        <begin position="114"/>
        <end position="131"/>
    </location>
</feature>
<evidence type="ECO:0000256" key="5">
    <source>
        <dbReference type="ARBA" id="ARBA00023040"/>
    </source>
</evidence>
<evidence type="ECO:0000256" key="4">
    <source>
        <dbReference type="ARBA" id="ARBA00022989"/>
    </source>
</evidence>
<feature type="transmembrane region" description="Helical" evidence="13">
    <location>
        <begin position="307"/>
        <end position="326"/>
    </location>
</feature>
<keyword evidence="7" id="KW-1015">Disulfide bond</keyword>
<dbReference type="PRINTS" id="PR01565">
    <property type="entry name" value="NEUROMEDINUR"/>
</dbReference>
<organism evidence="15 16">
    <name type="scientific">Dreissena polymorpha</name>
    <name type="common">Zebra mussel</name>
    <name type="synonym">Mytilus polymorpha</name>
    <dbReference type="NCBI Taxonomy" id="45954"/>
    <lineage>
        <taxon>Eukaryota</taxon>
        <taxon>Metazoa</taxon>
        <taxon>Spiralia</taxon>
        <taxon>Lophotrochozoa</taxon>
        <taxon>Mollusca</taxon>
        <taxon>Bivalvia</taxon>
        <taxon>Autobranchia</taxon>
        <taxon>Heteroconchia</taxon>
        <taxon>Euheterodonta</taxon>
        <taxon>Imparidentia</taxon>
        <taxon>Neoheterodontei</taxon>
        <taxon>Myida</taxon>
        <taxon>Dreissenoidea</taxon>
        <taxon>Dreissenidae</taxon>
        <taxon>Dreissena</taxon>
    </lineage>
</organism>
<evidence type="ECO:0000256" key="13">
    <source>
        <dbReference type="SAM" id="Phobius"/>
    </source>
</evidence>
<dbReference type="Gene3D" id="1.20.1070.10">
    <property type="entry name" value="Rhodopsin 7-helix transmembrane proteins"/>
    <property type="match status" value="1"/>
</dbReference>
<keyword evidence="5 11" id="KW-0297">G-protein coupled receptor</keyword>
<feature type="transmembrane region" description="Helical" evidence="13">
    <location>
        <begin position="351"/>
        <end position="373"/>
    </location>
</feature>
<feature type="transmembrane region" description="Helical" evidence="13">
    <location>
        <begin position="194"/>
        <end position="214"/>
    </location>
</feature>
<evidence type="ECO:0000256" key="8">
    <source>
        <dbReference type="ARBA" id="ARBA00023170"/>
    </source>
</evidence>
<keyword evidence="10 11" id="KW-0807">Transducer</keyword>
<comment type="caution">
    <text evidence="15">The sequence shown here is derived from an EMBL/GenBank/DDBJ whole genome shotgun (WGS) entry which is preliminary data.</text>
</comment>
<evidence type="ECO:0000259" key="14">
    <source>
        <dbReference type="PROSITE" id="PS50262"/>
    </source>
</evidence>
<dbReference type="InterPro" id="IPR017452">
    <property type="entry name" value="GPCR_Rhodpsn_7TM"/>
</dbReference>
<keyword evidence="4 13" id="KW-1133">Transmembrane helix</keyword>
<keyword evidence="9" id="KW-0325">Glycoprotein</keyword>
<dbReference type="GO" id="GO:0005886">
    <property type="term" value="C:plasma membrane"/>
    <property type="evidence" value="ECO:0007669"/>
    <property type="project" value="UniProtKB-SubCell"/>
</dbReference>